<proteinExistence type="predicted"/>
<feature type="chain" id="PRO_5045959701" evidence="1">
    <location>
        <begin position="24"/>
        <end position="72"/>
    </location>
</feature>
<sequence>MMKFFFTILFSVLIATVSMNVQTSEKSKDSLGGIVLLKKITDALIEFLQNRVMKIGKALAGVNDFTVHRARA</sequence>
<keyword evidence="1" id="KW-0732">Signal</keyword>
<name>A0ABT9SJZ3_9FLAO</name>
<dbReference type="EMBL" id="JAUSRL010000002">
    <property type="protein sequence ID" value="MDP9959169.1"/>
    <property type="molecule type" value="Genomic_DNA"/>
</dbReference>
<dbReference type="RefSeq" id="WP_306841782.1">
    <property type="nucleotide sequence ID" value="NZ_JAUSRL010000002.1"/>
</dbReference>
<protein>
    <submittedName>
        <fullName evidence="2">Uncharacterized protein</fullName>
    </submittedName>
</protein>
<reference evidence="2 3" key="1">
    <citation type="submission" date="2023-07" db="EMBL/GenBank/DDBJ databases">
        <title>Sorghum-associated microbial communities from plants grown in Nebraska, USA.</title>
        <authorList>
            <person name="Schachtman D."/>
        </authorList>
    </citation>
    <scope>NUCLEOTIDE SEQUENCE [LARGE SCALE GENOMIC DNA]</scope>
    <source>
        <strain evidence="2 3">CC351</strain>
    </source>
</reference>
<comment type="caution">
    <text evidence="2">The sequence shown here is derived from an EMBL/GenBank/DDBJ whole genome shotgun (WGS) entry which is preliminary data.</text>
</comment>
<organism evidence="2 3">
    <name type="scientific">Chryseobacterium lathyri</name>
    <dbReference type="NCBI Taxonomy" id="395933"/>
    <lineage>
        <taxon>Bacteria</taxon>
        <taxon>Pseudomonadati</taxon>
        <taxon>Bacteroidota</taxon>
        <taxon>Flavobacteriia</taxon>
        <taxon>Flavobacteriales</taxon>
        <taxon>Weeksellaceae</taxon>
        <taxon>Chryseobacterium group</taxon>
        <taxon>Chryseobacterium</taxon>
    </lineage>
</organism>
<accession>A0ABT9SJZ3</accession>
<dbReference type="Proteomes" id="UP001235513">
    <property type="component" value="Unassembled WGS sequence"/>
</dbReference>
<evidence type="ECO:0000256" key="1">
    <source>
        <dbReference type="SAM" id="SignalP"/>
    </source>
</evidence>
<evidence type="ECO:0000313" key="3">
    <source>
        <dbReference type="Proteomes" id="UP001235513"/>
    </source>
</evidence>
<gene>
    <name evidence="2" type="ORF">J2T04_001048</name>
</gene>
<keyword evidence="3" id="KW-1185">Reference proteome</keyword>
<feature type="signal peptide" evidence="1">
    <location>
        <begin position="1"/>
        <end position="23"/>
    </location>
</feature>
<evidence type="ECO:0000313" key="2">
    <source>
        <dbReference type="EMBL" id="MDP9959169.1"/>
    </source>
</evidence>